<evidence type="ECO:0000259" key="12">
    <source>
        <dbReference type="PROSITE" id="PS50109"/>
    </source>
</evidence>
<dbReference type="Gene3D" id="3.30.565.10">
    <property type="entry name" value="Histidine kinase-like ATPase, C-terminal domain"/>
    <property type="match status" value="1"/>
</dbReference>
<keyword evidence="10 11" id="KW-0472">Membrane</keyword>
<feature type="domain" description="Histidine kinase" evidence="12">
    <location>
        <begin position="244"/>
        <end position="455"/>
    </location>
</feature>
<dbReference type="AlphaFoldDB" id="A0A2A4CSA7"/>
<evidence type="ECO:0000256" key="9">
    <source>
        <dbReference type="ARBA" id="ARBA00023012"/>
    </source>
</evidence>
<dbReference type="OrthoDB" id="913606at2"/>
<accession>A0A2A4CSA7</accession>
<dbReference type="InterPro" id="IPR005467">
    <property type="entry name" value="His_kinase_dom"/>
</dbReference>
<dbReference type="EC" id="2.7.13.3" evidence="3"/>
<dbReference type="GO" id="GO:0000155">
    <property type="term" value="F:phosphorelay sensor kinase activity"/>
    <property type="evidence" value="ECO:0007669"/>
    <property type="project" value="InterPro"/>
</dbReference>
<evidence type="ECO:0000256" key="7">
    <source>
        <dbReference type="ARBA" id="ARBA00022777"/>
    </source>
</evidence>
<keyword evidence="8 11" id="KW-1133">Transmembrane helix</keyword>
<comment type="subcellular location">
    <subcellularLocation>
        <location evidence="2">Membrane</location>
    </subcellularLocation>
</comment>
<dbReference type="InterPro" id="IPR003660">
    <property type="entry name" value="HAMP_dom"/>
</dbReference>
<evidence type="ECO:0000256" key="10">
    <source>
        <dbReference type="ARBA" id="ARBA00023136"/>
    </source>
</evidence>
<feature type="transmembrane region" description="Helical" evidence="11">
    <location>
        <begin position="167"/>
        <end position="188"/>
    </location>
</feature>
<keyword evidence="7 14" id="KW-0418">Kinase</keyword>
<proteinExistence type="predicted"/>
<comment type="caution">
    <text evidence="14">The sequence shown here is derived from an EMBL/GenBank/DDBJ whole genome shotgun (WGS) entry which is preliminary data.</text>
</comment>
<dbReference type="RefSeq" id="WP_096430743.1">
    <property type="nucleotide sequence ID" value="NZ_NTJD01000002.1"/>
</dbReference>
<reference evidence="14 15" key="1">
    <citation type="submission" date="2017-09" db="EMBL/GenBank/DDBJ databases">
        <title>A multilocus sequence analysis scheme for characterization of bacteria in the genus Thioclava.</title>
        <authorList>
            <person name="Liu Y."/>
            <person name="Shao Z."/>
        </authorList>
    </citation>
    <scope>NUCLEOTIDE SEQUENCE [LARGE SCALE GENOMIC DNA]</scope>
    <source>
        <strain evidence="14 15">CAU 1312</strain>
    </source>
</reference>
<evidence type="ECO:0000256" key="2">
    <source>
        <dbReference type="ARBA" id="ARBA00004370"/>
    </source>
</evidence>
<dbReference type="InterPro" id="IPR003594">
    <property type="entry name" value="HATPase_dom"/>
</dbReference>
<dbReference type="SUPFAM" id="SSF47384">
    <property type="entry name" value="Homodimeric domain of signal transducing histidine kinase"/>
    <property type="match status" value="1"/>
</dbReference>
<evidence type="ECO:0000256" key="3">
    <source>
        <dbReference type="ARBA" id="ARBA00012438"/>
    </source>
</evidence>
<keyword evidence="15" id="KW-1185">Reference proteome</keyword>
<sequence length="455" mass="50027">MLRQLSLRGRLFLLLILPLMAVAAAASLARYQAAIQLSRELYDNTLLAVALTISRDVVISEGDVLTEKLLEELTSALGDPVYYRITGPSNSFVTGYSDPPEMPEGSRPSAGEPFFFDSVSLGKPVRAVVLQEFISEPQFGGWVTVEVWQTVTQRYALSRELVIQSSLLLGSVIMTAALILWFGIQLGLKPLLDLRDAIGQRSPDDLRPIRRWVPPELRPLVKTTNSLFERLARAFALRDGFISDAAHQMRNPVAAMQSQAEAAMSAPDETELRARIAGLAQSARDTGRLTSQLLSLERVRGRSLKEFHRPVDMLTVVRERVRAFAEAQLPRDVEVTFSVRGTPRPVDCDTILIEEMVENLLDNAAKYALHPGGTLNVLVAFEPSSVSLQFEDDGPGVPFAQRERIFDRFLRLGSDHSGGCGLGLAIVRDAALAHDGEARCVGDGPGAVFEVILRR</sequence>
<keyword evidence="4" id="KW-0597">Phosphoprotein</keyword>
<dbReference type="Pfam" id="PF08521">
    <property type="entry name" value="2CSK_N"/>
    <property type="match status" value="1"/>
</dbReference>
<dbReference type="InterPro" id="IPR036890">
    <property type="entry name" value="HATPase_C_sf"/>
</dbReference>
<evidence type="ECO:0000313" key="15">
    <source>
        <dbReference type="Proteomes" id="UP000243507"/>
    </source>
</evidence>
<dbReference type="EMBL" id="NTJD01000002">
    <property type="protein sequence ID" value="PCD77367.1"/>
    <property type="molecule type" value="Genomic_DNA"/>
</dbReference>
<dbReference type="PROSITE" id="PS50109">
    <property type="entry name" value="HIS_KIN"/>
    <property type="match status" value="1"/>
</dbReference>
<protein>
    <recommendedName>
        <fullName evidence="3">histidine kinase</fullName>
        <ecNumber evidence="3">2.7.13.3</ecNumber>
    </recommendedName>
</protein>
<dbReference type="PROSITE" id="PS50885">
    <property type="entry name" value="HAMP"/>
    <property type="match status" value="1"/>
</dbReference>
<gene>
    <name evidence="14" type="ORF">CLN94_02290</name>
</gene>
<dbReference type="InterPro" id="IPR004358">
    <property type="entry name" value="Sig_transdc_His_kin-like_C"/>
</dbReference>
<dbReference type="SMART" id="SM00388">
    <property type="entry name" value="HisKA"/>
    <property type="match status" value="1"/>
</dbReference>
<dbReference type="InterPro" id="IPR036097">
    <property type="entry name" value="HisK_dim/P_sf"/>
</dbReference>
<evidence type="ECO:0000256" key="5">
    <source>
        <dbReference type="ARBA" id="ARBA00022679"/>
    </source>
</evidence>
<dbReference type="Gene3D" id="1.10.287.130">
    <property type="match status" value="1"/>
</dbReference>
<keyword evidence="5" id="KW-0808">Transferase</keyword>
<dbReference type="InterPro" id="IPR050428">
    <property type="entry name" value="TCS_sensor_his_kinase"/>
</dbReference>
<name>A0A2A4CSA7_9RHOB</name>
<dbReference type="PANTHER" id="PTHR45436:SF1">
    <property type="entry name" value="SENSOR PROTEIN QSEC"/>
    <property type="match status" value="1"/>
</dbReference>
<dbReference type="Pfam" id="PF02518">
    <property type="entry name" value="HATPase_c"/>
    <property type="match status" value="1"/>
</dbReference>
<evidence type="ECO:0000256" key="8">
    <source>
        <dbReference type="ARBA" id="ARBA00022989"/>
    </source>
</evidence>
<comment type="catalytic activity">
    <reaction evidence="1">
        <text>ATP + protein L-histidine = ADP + protein N-phospho-L-histidine.</text>
        <dbReference type="EC" id="2.7.13.3"/>
    </reaction>
</comment>
<dbReference type="InterPro" id="IPR013727">
    <property type="entry name" value="2CSK_N"/>
</dbReference>
<dbReference type="InterPro" id="IPR003661">
    <property type="entry name" value="HisK_dim/P_dom"/>
</dbReference>
<dbReference type="PANTHER" id="PTHR45436">
    <property type="entry name" value="SENSOR HISTIDINE KINASE YKOH"/>
    <property type="match status" value="1"/>
</dbReference>
<dbReference type="SUPFAM" id="SSF55874">
    <property type="entry name" value="ATPase domain of HSP90 chaperone/DNA topoisomerase II/histidine kinase"/>
    <property type="match status" value="1"/>
</dbReference>
<keyword evidence="6 11" id="KW-0812">Transmembrane</keyword>
<feature type="domain" description="HAMP" evidence="13">
    <location>
        <begin position="185"/>
        <end position="236"/>
    </location>
</feature>
<evidence type="ECO:0000256" key="11">
    <source>
        <dbReference type="SAM" id="Phobius"/>
    </source>
</evidence>
<dbReference type="PRINTS" id="PR00344">
    <property type="entry name" value="BCTRLSENSOR"/>
</dbReference>
<evidence type="ECO:0000256" key="1">
    <source>
        <dbReference type="ARBA" id="ARBA00000085"/>
    </source>
</evidence>
<organism evidence="14 15">
    <name type="scientific">Pseudothioclava arenosa</name>
    <dbReference type="NCBI Taxonomy" id="1795308"/>
    <lineage>
        <taxon>Bacteria</taxon>
        <taxon>Pseudomonadati</taxon>
        <taxon>Pseudomonadota</taxon>
        <taxon>Alphaproteobacteria</taxon>
        <taxon>Rhodobacterales</taxon>
        <taxon>Paracoccaceae</taxon>
        <taxon>Pseudothioclava</taxon>
    </lineage>
</organism>
<dbReference type="SMART" id="SM00387">
    <property type="entry name" value="HATPase_c"/>
    <property type="match status" value="1"/>
</dbReference>
<dbReference type="Proteomes" id="UP000243507">
    <property type="component" value="Unassembled WGS sequence"/>
</dbReference>
<dbReference type="GO" id="GO:0005886">
    <property type="term" value="C:plasma membrane"/>
    <property type="evidence" value="ECO:0007669"/>
    <property type="project" value="TreeGrafter"/>
</dbReference>
<evidence type="ECO:0000256" key="6">
    <source>
        <dbReference type="ARBA" id="ARBA00022692"/>
    </source>
</evidence>
<dbReference type="CDD" id="cd00082">
    <property type="entry name" value="HisKA"/>
    <property type="match status" value="1"/>
</dbReference>
<evidence type="ECO:0000259" key="13">
    <source>
        <dbReference type="PROSITE" id="PS50885"/>
    </source>
</evidence>
<keyword evidence="9" id="KW-0902">Two-component regulatory system</keyword>
<evidence type="ECO:0000313" key="14">
    <source>
        <dbReference type="EMBL" id="PCD77367.1"/>
    </source>
</evidence>
<dbReference type="Pfam" id="PF00512">
    <property type="entry name" value="HisKA"/>
    <property type="match status" value="1"/>
</dbReference>
<evidence type="ECO:0000256" key="4">
    <source>
        <dbReference type="ARBA" id="ARBA00022553"/>
    </source>
</evidence>